<dbReference type="GO" id="GO:0008168">
    <property type="term" value="F:methyltransferase activity"/>
    <property type="evidence" value="ECO:0007669"/>
    <property type="project" value="UniProtKB-KW"/>
</dbReference>
<dbReference type="Pfam" id="PF13489">
    <property type="entry name" value="Methyltransf_23"/>
    <property type="match status" value="1"/>
</dbReference>
<dbReference type="Proteomes" id="UP001165135">
    <property type="component" value="Unassembled WGS sequence"/>
</dbReference>
<protein>
    <submittedName>
        <fullName evidence="1">Methyltransferase</fullName>
    </submittedName>
</protein>
<dbReference type="EMBL" id="BSTJ01000002">
    <property type="protein sequence ID" value="GLY73798.1"/>
    <property type="molecule type" value="Genomic_DNA"/>
</dbReference>
<dbReference type="Gene3D" id="3.40.50.150">
    <property type="entry name" value="Vaccinia Virus protein VP39"/>
    <property type="match status" value="1"/>
</dbReference>
<keyword evidence="1" id="KW-0489">Methyltransferase</keyword>
<reference evidence="1" key="1">
    <citation type="submission" date="2023-03" db="EMBL/GenBank/DDBJ databases">
        <title>Actinoallomurus iriomotensis NBRC 103681.</title>
        <authorList>
            <person name="Ichikawa N."/>
            <person name="Sato H."/>
            <person name="Tonouchi N."/>
        </authorList>
    </citation>
    <scope>NUCLEOTIDE SEQUENCE</scope>
    <source>
        <strain evidence="1">NBRC 103681</strain>
    </source>
</reference>
<evidence type="ECO:0000313" key="1">
    <source>
        <dbReference type="EMBL" id="GLY73798.1"/>
    </source>
</evidence>
<accession>A0A9W6RDI6</accession>
<gene>
    <name evidence="1" type="ORF">Airi01_020650</name>
</gene>
<sequence>MSTSQAKPTVPTPSADGYVDGVLANTAVRTRERLDVLDALFAPATERVLTDLDLPASGRFAEIGAGGGATARWLARARPGATVLATDIDPALFDGAGLPNLSIVRHDVRTGRLPAAAFDLVHCRAVLSHIPDRERVIRRMSEWVAPGGWLVIEEPLICPLGDSAYPAFGRLTTAIEEVLRRTGTDVRWPRHVARSLGELGWADLGMSALMCPCYRGSLGNEAMRLTAVQALPPMVENGVLSPEEAEAGLACLDDKAFAEIGFSLISAWTRRPS</sequence>
<name>A0A9W6RDI6_9ACTN</name>
<dbReference type="PANTHER" id="PTHR43591">
    <property type="entry name" value="METHYLTRANSFERASE"/>
    <property type="match status" value="1"/>
</dbReference>
<dbReference type="RefSeq" id="WP_285619346.1">
    <property type="nucleotide sequence ID" value="NZ_BSTJ01000002.1"/>
</dbReference>
<dbReference type="PANTHER" id="PTHR43591:SF24">
    <property type="entry name" value="2-METHOXY-6-POLYPRENYL-1,4-BENZOQUINOL METHYLASE, MITOCHONDRIAL"/>
    <property type="match status" value="1"/>
</dbReference>
<dbReference type="CDD" id="cd02440">
    <property type="entry name" value="AdoMet_MTases"/>
    <property type="match status" value="1"/>
</dbReference>
<comment type="caution">
    <text evidence="1">The sequence shown here is derived from an EMBL/GenBank/DDBJ whole genome shotgun (WGS) entry which is preliminary data.</text>
</comment>
<organism evidence="1 2">
    <name type="scientific">Actinoallomurus iriomotensis</name>
    <dbReference type="NCBI Taxonomy" id="478107"/>
    <lineage>
        <taxon>Bacteria</taxon>
        <taxon>Bacillati</taxon>
        <taxon>Actinomycetota</taxon>
        <taxon>Actinomycetes</taxon>
        <taxon>Streptosporangiales</taxon>
        <taxon>Thermomonosporaceae</taxon>
        <taxon>Actinoallomurus</taxon>
    </lineage>
</organism>
<evidence type="ECO:0000313" key="2">
    <source>
        <dbReference type="Proteomes" id="UP001165135"/>
    </source>
</evidence>
<dbReference type="GO" id="GO:0032259">
    <property type="term" value="P:methylation"/>
    <property type="evidence" value="ECO:0007669"/>
    <property type="project" value="UniProtKB-KW"/>
</dbReference>
<dbReference type="AlphaFoldDB" id="A0A9W6RDI6"/>
<dbReference type="InterPro" id="IPR029063">
    <property type="entry name" value="SAM-dependent_MTases_sf"/>
</dbReference>
<keyword evidence="1" id="KW-0808">Transferase</keyword>
<dbReference type="SUPFAM" id="SSF53335">
    <property type="entry name" value="S-adenosyl-L-methionine-dependent methyltransferases"/>
    <property type="match status" value="1"/>
</dbReference>
<proteinExistence type="predicted"/>